<evidence type="ECO:0000256" key="2">
    <source>
        <dbReference type="ARBA" id="ARBA00007363"/>
    </source>
</evidence>
<dbReference type="OrthoDB" id="8193498at2759"/>
<keyword evidence="4 6" id="KW-1133">Transmembrane helix</keyword>
<evidence type="ECO:0000313" key="8">
    <source>
        <dbReference type="Proteomes" id="UP000230423"/>
    </source>
</evidence>
<dbReference type="AlphaFoldDB" id="A0A2G9V476"/>
<evidence type="ECO:0000256" key="4">
    <source>
        <dbReference type="ARBA" id="ARBA00022989"/>
    </source>
</evidence>
<dbReference type="EMBL" id="KZ345045">
    <property type="protein sequence ID" value="PIO76530.1"/>
    <property type="molecule type" value="Genomic_DNA"/>
</dbReference>
<comment type="subcellular location">
    <subcellularLocation>
        <location evidence="1">Membrane</location>
        <topology evidence="1">Single-pass membrane protein</topology>
    </subcellularLocation>
</comment>
<evidence type="ECO:0000256" key="1">
    <source>
        <dbReference type="ARBA" id="ARBA00004167"/>
    </source>
</evidence>
<protein>
    <submittedName>
        <fullName evidence="7">Uncharacterized protein</fullName>
    </submittedName>
</protein>
<keyword evidence="3 6" id="KW-0812">Transmembrane</keyword>
<evidence type="ECO:0000256" key="5">
    <source>
        <dbReference type="ARBA" id="ARBA00023136"/>
    </source>
</evidence>
<dbReference type="InterPro" id="IPR009432">
    <property type="entry name" value="DUF1075"/>
</dbReference>
<comment type="similarity">
    <text evidence="2">Belongs to the UPF0389 family.</text>
</comment>
<dbReference type="GO" id="GO:0016020">
    <property type="term" value="C:membrane"/>
    <property type="evidence" value="ECO:0007669"/>
    <property type="project" value="UniProtKB-SubCell"/>
</dbReference>
<evidence type="ECO:0000313" key="7">
    <source>
        <dbReference type="EMBL" id="PIO76530.1"/>
    </source>
</evidence>
<accession>A0A2G9V476</accession>
<keyword evidence="5 6" id="KW-0472">Membrane</keyword>
<feature type="transmembrane region" description="Helical" evidence="6">
    <location>
        <begin position="91"/>
        <end position="108"/>
    </location>
</feature>
<evidence type="ECO:0000256" key="3">
    <source>
        <dbReference type="ARBA" id="ARBA00022692"/>
    </source>
</evidence>
<name>A0A2G9V476_TELCI</name>
<reference evidence="7 8" key="1">
    <citation type="submission" date="2015-09" db="EMBL/GenBank/DDBJ databases">
        <title>Draft genome of the parasitic nematode Teladorsagia circumcincta isolate WARC Sus (inbred).</title>
        <authorList>
            <person name="Mitreva M."/>
        </authorList>
    </citation>
    <scope>NUCLEOTIDE SEQUENCE [LARGE SCALE GENOMIC DNA]</scope>
    <source>
        <strain evidence="7 8">S</strain>
    </source>
</reference>
<dbReference type="Proteomes" id="UP000230423">
    <property type="component" value="Unassembled WGS sequence"/>
</dbReference>
<proteinExistence type="inferred from homology"/>
<sequence>MLSDRISDAYKAVRKQPQSALKEGVGYATRISYDEQMKAQRTHGADADTGVIPTKWQRICLVITRLYNKPTDIPQYVSGGTMNRMHDRMRVVFIAVAVSWFYVVFYYAESENAKKIARDRDAGVAVGKM</sequence>
<keyword evidence="8" id="KW-1185">Reference proteome</keyword>
<dbReference type="PANTHER" id="PTHR13674">
    <property type="entry name" value="GROWTH AND TRANSFORMATION-DEPENDENT PROTEIN"/>
    <property type="match status" value="1"/>
</dbReference>
<dbReference type="PANTHER" id="PTHR13674:SF5">
    <property type="entry name" value="UPF0389 PROTEIN CG9231"/>
    <property type="match status" value="1"/>
</dbReference>
<organism evidence="7 8">
    <name type="scientific">Teladorsagia circumcincta</name>
    <name type="common">Brown stomach worm</name>
    <name type="synonym">Ostertagia circumcincta</name>
    <dbReference type="NCBI Taxonomy" id="45464"/>
    <lineage>
        <taxon>Eukaryota</taxon>
        <taxon>Metazoa</taxon>
        <taxon>Ecdysozoa</taxon>
        <taxon>Nematoda</taxon>
        <taxon>Chromadorea</taxon>
        <taxon>Rhabditida</taxon>
        <taxon>Rhabditina</taxon>
        <taxon>Rhabditomorpha</taxon>
        <taxon>Strongyloidea</taxon>
        <taxon>Trichostrongylidae</taxon>
        <taxon>Teladorsagia</taxon>
    </lineage>
</organism>
<evidence type="ECO:0000256" key="6">
    <source>
        <dbReference type="SAM" id="Phobius"/>
    </source>
</evidence>
<gene>
    <name evidence="7" type="ORF">TELCIR_01402</name>
</gene>